<reference evidence="6" key="1">
    <citation type="journal article" date="2018" name="Nat. Microbiol.">
        <title>Leveraging single-cell genomics to expand the fungal tree of life.</title>
        <authorList>
            <person name="Ahrendt S.R."/>
            <person name="Quandt C.A."/>
            <person name="Ciobanu D."/>
            <person name="Clum A."/>
            <person name="Salamov A."/>
            <person name="Andreopoulos B."/>
            <person name="Cheng J.F."/>
            <person name="Woyke T."/>
            <person name="Pelin A."/>
            <person name="Henrissat B."/>
            <person name="Reynolds N.K."/>
            <person name="Benny G.L."/>
            <person name="Smith M.E."/>
            <person name="James T.Y."/>
            <person name="Grigoriev I.V."/>
        </authorList>
    </citation>
    <scope>NUCLEOTIDE SEQUENCE [LARGE SCALE GENOMIC DNA]</scope>
    <source>
        <strain evidence="6">CSF55</strain>
    </source>
</reference>
<name>A0A4V1IZC7_ROZAC</name>
<feature type="repeat" description="ANK" evidence="3">
    <location>
        <begin position="80"/>
        <end position="112"/>
    </location>
</feature>
<accession>A0A4V1IZC7</accession>
<feature type="compositionally biased region" description="Polar residues" evidence="4">
    <location>
        <begin position="345"/>
        <end position="357"/>
    </location>
</feature>
<feature type="region of interest" description="Disordered" evidence="4">
    <location>
        <begin position="1"/>
        <end position="30"/>
    </location>
</feature>
<dbReference type="SMART" id="SM00248">
    <property type="entry name" value="ANK"/>
    <property type="match status" value="7"/>
</dbReference>
<dbReference type="PANTHER" id="PTHR24171:SF8">
    <property type="entry name" value="BRCA1-ASSOCIATED RING DOMAIN PROTEIN 1"/>
    <property type="match status" value="1"/>
</dbReference>
<dbReference type="Gene3D" id="1.25.40.20">
    <property type="entry name" value="Ankyrin repeat-containing domain"/>
    <property type="match status" value="3"/>
</dbReference>
<proteinExistence type="predicted"/>
<dbReference type="AlphaFoldDB" id="A0A4V1IZC7"/>
<feature type="repeat" description="ANK" evidence="3">
    <location>
        <begin position="435"/>
        <end position="467"/>
    </location>
</feature>
<evidence type="ECO:0000256" key="3">
    <source>
        <dbReference type="PROSITE-ProRule" id="PRU00023"/>
    </source>
</evidence>
<evidence type="ECO:0000256" key="1">
    <source>
        <dbReference type="ARBA" id="ARBA00022737"/>
    </source>
</evidence>
<dbReference type="PRINTS" id="PR01415">
    <property type="entry name" value="ANKYRIN"/>
</dbReference>
<feature type="compositionally biased region" description="Basic and acidic residues" evidence="4">
    <location>
        <begin position="315"/>
        <end position="325"/>
    </location>
</feature>
<feature type="repeat" description="ANK" evidence="3">
    <location>
        <begin position="173"/>
        <end position="205"/>
    </location>
</feature>
<dbReference type="SUPFAM" id="SSF48403">
    <property type="entry name" value="Ankyrin repeat"/>
    <property type="match status" value="2"/>
</dbReference>
<keyword evidence="1" id="KW-0677">Repeat</keyword>
<dbReference type="EMBL" id="ML005756">
    <property type="protein sequence ID" value="RKP17599.1"/>
    <property type="molecule type" value="Genomic_DNA"/>
</dbReference>
<dbReference type="PANTHER" id="PTHR24171">
    <property type="entry name" value="ANKYRIN REPEAT DOMAIN-CONTAINING PROTEIN 39-RELATED"/>
    <property type="match status" value="1"/>
</dbReference>
<sequence>MSLPDYSPDNLTSPPTSTTLTSPPDSPQQATIIRTKPWSKRKGRALDDIKKLFRATRLNQSRAVQRILETGIDPDVLSEEKTTALKEACICGNLDVVRILLRYGALPEAVDENGKMAVEYATEKSVVDLIEYFVGRKSRRKGVLHIAAAQGDLWQVKKFIEEENMDVDLVDECGTTPLHEACFHGQLNVVDYLLDRNASITKRCEEKGYSPLHNSVLLSSENVLRKLLEFGADIQATDLNGNTSFSLASPHIYEIFKEFDEDLPEIEKPQRKKKLNSLSSEYTNSGLTREERKLLQMIASYEKVAVYSSKRKRHSEEIFQEEKPARLSRTPKKQKEEEKDEFNFEPNTPVISSNENSKPLDVHFKDKTGRTLLHKYCLKGNLKKVKELLSNGANVNAVCNASYTPLHDACVNGSLEIVTALLAQDNINVNIQSIYKETPLHDAVENGFFDIVKILLEHNANPNILNEDDETVLDICNSRKIQKLLESFGAKNSDGKELIPKTKVLSNLKKYSLHGYEIEGSGVCFEKDVLSFLYLVVVSAEIQIV</sequence>
<feature type="compositionally biased region" description="Low complexity" evidence="4">
    <location>
        <begin position="7"/>
        <end position="23"/>
    </location>
</feature>
<dbReference type="PROSITE" id="PS50088">
    <property type="entry name" value="ANK_REPEAT"/>
    <property type="match status" value="6"/>
</dbReference>
<feature type="repeat" description="ANK" evidence="3">
    <location>
        <begin position="401"/>
        <end position="434"/>
    </location>
</feature>
<organism evidence="5 6">
    <name type="scientific">Rozella allomycis (strain CSF55)</name>
    <dbReference type="NCBI Taxonomy" id="988480"/>
    <lineage>
        <taxon>Eukaryota</taxon>
        <taxon>Fungi</taxon>
        <taxon>Fungi incertae sedis</taxon>
        <taxon>Cryptomycota</taxon>
        <taxon>Cryptomycota incertae sedis</taxon>
        <taxon>Rozella</taxon>
    </lineage>
</organism>
<keyword evidence="2 3" id="KW-0040">ANK repeat</keyword>
<dbReference type="InterPro" id="IPR002110">
    <property type="entry name" value="Ankyrin_rpt"/>
</dbReference>
<gene>
    <name evidence="5" type="ORF">ROZALSC1DRAFT_30616</name>
</gene>
<evidence type="ECO:0000256" key="4">
    <source>
        <dbReference type="SAM" id="MobiDB-lite"/>
    </source>
</evidence>
<dbReference type="Pfam" id="PF12796">
    <property type="entry name" value="Ank_2"/>
    <property type="match status" value="3"/>
</dbReference>
<feature type="region of interest" description="Disordered" evidence="4">
    <location>
        <begin position="315"/>
        <end position="362"/>
    </location>
</feature>
<dbReference type="Proteomes" id="UP000281549">
    <property type="component" value="Unassembled WGS sequence"/>
</dbReference>
<feature type="repeat" description="ANK" evidence="3">
    <location>
        <begin position="207"/>
        <end position="239"/>
    </location>
</feature>
<protein>
    <submittedName>
        <fullName evidence="5">Ankyrin</fullName>
    </submittedName>
</protein>
<dbReference type="PROSITE" id="PS50297">
    <property type="entry name" value="ANK_REP_REGION"/>
    <property type="match status" value="4"/>
</dbReference>
<evidence type="ECO:0000313" key="6">
    <source>
        <dbReference type="Proteomes" id="UP000281549"/>
    </source>
</evidence>
<dbReference type="Pfam" id="PF00023">
    <property type="entry name" value="Ank"/>
    <property type="match status" value="1"/>
</dbReference>
<evidence type="ECO:0000313" key="5">
    <source>
        <dbReference type="EMBL" id="RKP17599.1"/>
    </source>
</evidence>
<evidence type="ECO:0000256" key="2">
    <source>
        <dbReference type="ARBA" id="ARBA00023043"/>
    </source>
</evidence>
<dbReference type="InterPro" id="IPR036770">
    <property type="entry name" value="Ankyrin_rpt-contain_sf"/>
</dbReference>
<feature type="repeat" description="ANK" evidence="3">
    <location>
        <begin position="368"/>
        <end position="400"/>
    </location>
</feature>